<dbReference type="AlphaFoldDB" id="A0AA47EP50"/>
<evidence type="ECO:0000313" key="1">
    <source>
        <dbReference type="EMBL" id="WAH62634.1"/>
    </source>
</evidence>
<reference evidence="1" key="1">
    <citation type="submission" date="2022-10" db="EMBL/GenBank/DDBJ databases">
        <title>Complete genome sequence resource for Xanthomonas hortorum isolated from Greek Oregano.</title>
        <authorList>
            <person name="Gonzalez-Tobon J."/>
            <person name="Helmann T.C."/>
            <person name="Daughtrey M."/>
            <person name="Stodghill P.V."/>
            <person name="Filiatrault M.J."/>
        </authorList>
    </citation>
    <scope>NUCLEOTIDE SEQUENCE</scope>
    <source>
        <strain evidence="1">Oregano 108</strain>
    </source>
</reference>
<dbReference type="Gene3D" id="3.40.50.300">
    <property type="entry name" value="P-loop containing nucleotide triphosphate hydrolases"/>
    <property type="match status" value="1"/>
</dbReference>
<dbReference type="InterPro" id="IPR027417">
    <property type="entry name" value="P-loop_NTPase"/>
</dbReference>
<proteinExistence type="predicted"/>
<dbReference type="Proteomes" id="UP001164737">
    <property type="component" value="Chromosome"/>
</dbReference>
<protein>
    <submittedName>
        <fullName evidence="1">KAP family NTPase</fullName>
    </submittedName>
</protein>
<sequence>MDVEKALKAFIESSSSSAMALQGKWGVGKTHLWREVLKSCSASTRKPASYVSLFGINSLESMREAIAFSDLDVVLGEEVEENNRVKVTEWLKRFRGKIAKTLKFSAEIAPSGILNGAGLSRALGALSFYGVKDRLICIDDIERRGAGLSLEDCLGLVTYLVDHKGCSICVILSPDNLGIHAATWENQREKVFEYEVTFSPSPDEAATLGLKAYELSNWHPYAYAAFLELKISNIRLMQRSARLISLAFSSIDQPSEEVTESLTRAILFAEYCNSGRALGAPPLDYAMKVGGMEFIIDEMRKQRGEQGMTEESAAWTKIVQAYKFDGEASLSVEARKIVTSGFPTQNSLAQAVSATNFDQTRAKAQSVYFDSWSLYRDYLIDNQDEAVAAIEKSWSVASTFQHATSLQTVAGFVRRWGSPDRASSIIDQWIAERLNGRHMELHPLSLNSLDPITDLEILEKTARAFEQENIGIPLSVAMDKMSKEEIRDEIIAAVSSRTTEDILAYVEANPSPTMTKAIKAFCTLPRNDQNPNWEIARNRMREAIEINSRKSAWNAERNKRYGVTID</sequence>
<dbReference type="SUPFAM" id="SSF52540">
    <property type="entry name" value="P-loop containing nucleoside triphosphate hydrolases"/>
    <property type="match status" value="1"/>
</dbReference>
<name>A0AA47EP50_9XANT</name>
<gene>
    <name evidence="1" type="ORF">OEG85_14050</name>
</gene>
<dbReference type="RefSeq" id="WP_268211726.1">
    <property type="nucleotide sequence ID" value="NZ_CP107241.1"/>
</dbReference>
<organism evidence="1 2">
    <name type="scientific">Xanthomonas hortorum</name>
    <dbReference type="NCBI Taxonomy" id="56454"/>
    <lineage>
        <taxon>Bacteria</taxon>
        <taxon>Pseudomonadati</taxon>
        <taxon>Pseudomonadota</taxon>
        <taxon>Gammaproteobacteria</taxon>
        <taxon>Lysobacterales</taxon>
        <taxon>Lysobacteraceae</taxon>
        <taxon>Xanthomonas</taxon>
    </lineage>
</organism>
<dbReference type="EMBL" id="CP107241">
    <property type="protein sequence ID" value="WAH62634.1"/>
    <property type="molecule type" value="Genomic_DNA"/>
</dbReference>
<evidence type="ECO:0000313" key="2">
    <source>
        <dbReference type="Proteomes" id="UP001164737"/>
    </source>
</evidence>
<accession>A0AA47EP50</accession>